<accession>A0A1M5HFT1</accession>
<dbReference type="EMBL" id="FQUX01000014">
    <property type="protein sequence ID" value="SHG14672.1"/>
    <property type="molecule type" value="Genomic_DNA"/>
</dbReference>
<organism evidence="10 11">
    <name type="scientific">Arenibacter palladensis</name>
    <dbReference type="NCBI Taxonomy" id="237373"/>
    <lineage>
        <taxon>Bacteria</taxon>
        <taxon>Pseudomonadati</taxon>
        <taxon>Bacteroidota</taxon>
        <taxon>Flavobacteriia</taxon>
        <taxon>Flavobacteriales</taxon>
        <taxon>Flavobacteriaceae</taxon>
        <taxon>Arenibacter</taxon>
    </lineage>
</organism>
<keyword evidence="11" id="KW-1185">Reference proteome</keyword>
<evidence type="ECO:0000256" key="4">
    <source>
        <dbReference type="ARBA" id="ARBA00022692"/>
    </source>
</evidence>
<dbReference type="NCBIfam" id="TIGR04056">
    <property type="entry name" value="OMP_RagA_SusC"/>
    <property type="match status" value="1"/>
</dbReference>
<dbReference type="Proteomes" id="UP000184406">
    <property type="component" value="Unassembled WGS sequence"/>
</dbReference>
<dbReference type="Gene3D" id="2.40.170.20">
    <property type="entry name" value="TonB-dependent receptor, beta-barrel domain"/>
    <property type="match status" value="1"/>
</dbReference>
<dbReference type="InterPro" id="IPR036942">
    <property type="entry name" value="Beta-barrel_TonB_sf"/>
</dbReference>
<dbReference type="InterPro" id="IPR023996">
    <property type="entry name" value="TonB-dep_OMP_SusC/RagA"/>
</dbReference>
<protein>
    <submittedName>
        <fullName evidence="10">TonB-linked outer membrane protein, SusC/RagA family</fullName>
    </submittedName>
</protein>
<dbReference type="InterPro" id="IPR039426">
    <property type="entry name" value="TonB-dep_rcpt-like"/>
</dbReference>
<evidence type="ECO:0000256" key="2">
    <source>
        <dbReference type="ARBA" id="ARBA00022448"/>
    </source>
</evidence>
<dbReference type="Pfam" id="PF07715">
    <property type="entry name" value="Plug"/>
    <property type="match status" value="1"/>
</dbReference>
<dbReference type="InterPro" id="IPR023997">
    <property type="entry name" value="TonB-dep_OMP_SusC/RagA_CS"/>
</dbReference>
<evidence type="ECO:0000256" key="1">
    <source>
        <dbReference type="ARBA" id="ARBA00004571"/>
    </source>
</evidence>
<evidence type="ECO:0000313" key="10">
    <source>
        <dbReference type="EMBL" id="SHG14672.1"/>
    </source>
</evidence>
<keyword evidence="4 7" id="KW-0812">Transmembrane</keyword>
<dbReference type="SUPFAM" id="SSF56935">
    <property type="entry name" value="Porins"/>
    <property type="match status" value="1"/>
</dbReference>
<evidence type="ECO:0000313" key="11">
    <source>
        <dbReference type="Proteomes" id="UP000184406"/>
    </source>
</evidence>
<evidence type="ECO:0000259" key="9">
    <source>
        <dbReference type="Pfam" id="PF07715"/>
    </source>
</evidence>
<feature type="domain" description="TonB-dependent receptor plug" evidence="9">
    <location>
        <begin position="146"/>
        <end position="261"/>
    </location>
</feature>
<dbReference type="Gene3D" id="2.60.40.1120">
    <property type="entry name" value="Carboxypeptidase-like, regulatory domain"/>
    <property type="match status" value="1"/>
</dbReference>
<dbReference type="Pfam" id="PF13715">
    <property type="entry name" value="CarbopepD_reg_2"/>
    <property type="match status" value="1"/>
</dbReference>
<comment type="similarity">
    <text evidence="7">Belongs to the TonB-dependent receptor family.</text>
</comment>
<feature type="signal peptide" evidence="8">
    <location>
        <begin position="1"/>
        <end position="33"/>
    </location>
</feature>
<dbReference type="InterPro" id="IPR008969">
    <property type="entry name" value="CarboxyPept-like_regulatory"/>
</dbReference>
<dbReference type="FunFam" id="2.170.130.10:FF:000008">
    <property type="entry name" value="SusC/RagA family TonB-linked outer membrane protein"/>
    <property type="match status" value="1"/>
</dbReference>
<dbReference type="InterPro" id="IPR037066">
    <property type="entry name" value="Plug_dom_sf"/>
</dbReference>
<keyword evidence="3 7" id="KW-1134">Transmembrane beta strand</keyword>
<evidence type="ECO:0000256" key="3">
    <source>
        <dbReference type="ARBA" id="ARBA00022452"/>
    </source>
</evidence>
<proteinExistence type="inferred from homology"/>
<dbReference type="OrthoDB" id="9768177at2"/>
<dbReference type="GO" id="GO:0009279">
    <property type="term" value="C:cell outer membrane"/>
    <property type="evidence" value="ECO:0007669"/>
    <property type="project" value="UniProtKB-SubCell"/>
</dbReference>
<sequence length="1050" mass="115012">MKRKNEPVCGFKPAQKVLWTTFLCSMVMFLANAKTDLNGILTPVESILIGDELQMQINGSITDADGVPLPGANIIEKGTSNGVTADFDGNFAIEVSNENATLVVSYIGYATKEIALNGQTTIAVSLEESAAGLDEVVLIGYGTQKKSDLTGAVGSVSSEELQERPAANLTQSLSGKMPGVSVSINSGRPGGKSNIRIRGNSSVSLANDPLYVVDGVILVSTGLADNSTPIDYINPNDIASVEVLKDASATAIYGSRGANGVVLVTTKRGSNTGGRISYDSYYSLGTLAKKVGVLNSEEFLMIEEVAYQNAEKYDAVGFANGKYTDPALKRNDPRLFDANGDPIYDTDWQDEVTRPAFTQNHQLSFTGGNEKGSYGAFLGYMNEEGIMKDSWLKRYSGRFVFDSNIKDWLKVGGSLSYNNQNERVIHASWVGRNMIENIPIIPVKYPDGTWASNADYPGMEGGPNPVRVAEEYKRYLKTNTVLGNIFANITLAKGLDLRTSLGVNSIDQKINEYAGRELSFIGTNTNGYATRSLSEYLSWQFENYLTYQKEIAEIHSLTGLLGISWQHVNSSTFSAGSQNFSDDFFSYDNLGAGSVVRTPSSSAYAYGLNSYFGRINYGLLNKYLLTVTGRVDGSSKFGATNKYAFFPSAALAWKVSEENFLRESSAISNLKLRASYGVTGNSEIPAYGALSGLGNYAYVVNNAVVNGIGIDRLANPNLQWEKTEQVDAGIELGLFNGRVSMEADVYRKLTTDMLLNSPVPTSSGYASVFRNIGSMENKGFEYSLNTKNIMTTDFSWETDFNIAMNKNKVVALSGGSDIFSSRTIIREGEPVGSFFGLVHLGTWGTDEEAEAAKYFRLPGDVKIEDRNNDGVINQADRTIIGKGIPDGYGSFINTFRYKNFELLVDLQFQYGNDIMYITTRPQENRQGIANSLSTVLNGWTPDNQDTPIAQWRPVSAGYDNLDTSHMIQDGSFIRGRNLLLGYNFPSEMTEKIKLNRLKIYTSAQNFFVSTKYQGYDPEVQTSDNTFGQGEVNFDQYPKPRVFMIGLNATF</sequence>
<keyword evidence="5 7" id="KW-0472">Membrane</keyword>
<dbReference type="PROSITE" id="PS52016">
    <property type="entry name" value="TONB_DEPENDENT_REC_3"/>
    <property type="match status" value="1"/>
</dbReference>
<keyword evidence="2 7" id="KW-0813">Transport</keyword>
<evidence type="ECO:0000256" key="8">
    <source>
        <dbReference type="SAM" id="SignalP"/>
    </source>
</evidence>
<dbReference type="AlphaFoldDB" id="A0A1M5HFT1"/>
<dbReference type="SUPFAM" id="SSF49464">
    <property type="entry name" value="Carboxypeptidase regulatory domain-like"/>
    <property type="match status" value="1"/>
</dbReference>
<comment type="subcellular location">
    <subcellularLocation>
        <location evidence="1 7">Cell outer membrane</location>
        <topology evidence="1 7">Multi-pass membrane protein</topology>
    </subcellularLocation>
</comment>
<dbReference type="RefSeq" id="WP_084532728.1">
    <property type="nucleotide sequence ID" value="NZ_FQUX01000014.1"/>
</dbReference>
<name>A0A1M5HFT1_9FLAO</name>
<gene>
    <name evidence="10" type="ORF">SAMN03080594_11430</name>
</gene>
<evidence type="ECO:0000256" key="7">
    <source>
        <dbReference type="PROSITE-ProRule" id="PRU01360"/>
    </source>
</evidence>
<feature type="chain" id="PRO_5009910774" evidence="8">
    <location>
        <begin position="34"/>
        <end position="1050"/>
    </location>
</feature>
<keyword evidence="6 7" id="KW-0998">Cell outer membrane</keyword>
<dbReference type="InterPro" id="IPR012910">
    <property type="entry name" value="Plug_dom"/>
</dbReference>
<dbReference type="NCBIfam" id="TIGR04057">
    <property type="entry name" value="SusC_RagA_signa"/>
    <property type="match status" value="1"/>
</dbReference>
<dbReference type="Gene3D" id="2.170.130.10">
    <property type="entry name" value="TonB-dependent receptor, plug domain"/>
    <property type="match status" value="1"/>
</dbReference>
<reference evidence="11" key="1">
    <citation type="submission" date="2016-11" db="EMBL/GenBank/DDBJ databases">
        <authorList>
            <person name="Varghese N."/>
            <person name="Submissions S."/>
        </authorList>
    </citation>
    <scope>NUCLEOTIDE SEQUENCE [LARGE SCALE GENOMIC DNA]</scope>
    <source>
        <strain evidence="11">DSM 17539</strain>
    </source>
</reference>
<evidence type="ECO:0000256" key="5">
    <source>
        <dbReference type="ARBA" id="ARBA00023136"/>
    </source>
</evidence>
<keyword evidence="8" id="KW-0732">Signal</keyword>
<evidence type="ECO:0000256" key="6">
    <source>
        <dbReference type="ARBA" id="ARBA00023237"/>
    </source>
</evidence>